<organism evidence="1">
    <name type="scientific">Strongyloides ratti</name>
    <name type="common">Parasitic roundworm</name>
    <dbReference type="NCBI Taxonomy" id="34506"/>
    <lineage>
        <taxon>Eukaryota</taxon>
        <taxon>Metazoa</taxon>
        <taxon>Ecdysozoa</taxon>
        <taxon>Nematoda</taxon>
        <taxon>Chromadorea</taxon>
        <taxon>Rhabditida</taxon>
        <taxon>Tylenchina</taxon>
        <taxon>Panagrolaimomorpha</taxon>
        <taxon>Strongyloidoidea</taxon>
        <taxon>Strongyloididae</taxon>
        <taxon>Strongyloides</taxon>
    </lineage>
</organism>
<evidence type="ECO:0000313" key="3">
    <source>
        <dbReference type="WBParaSite" id="SRAE_0000047600.1"/>
    </source>
</evidence>
<dbReference type="RefSeq" id="XP_024500559.1">
    <property type="nucleotide sequence ID" value="XM_024646371.1"/>
</dbReference>
<dbReference type="EMBL" id="LN609407">
    <property type="protein sequence ID" value="CEF61350.1"/>
    <property type="molecule type" value="Genomic_DNA"/>
</dbReference>
<dbReference type="Proteomes" id="UP000035682">
    <property type="component" value="Unplaced"/>
</dbReference>
<gene>
    <name evidence="1 3 4" type="ORF">SRAE_0000047600</name>
</gene>
<dbReference type="CTD" id="36373718"/>
<dbReference type="WBParaSite" id="SRAE_0000047600.1">
    <property type="protein sequence ID" value="SRAE_0000047600.1"/>
    <property type="gene ID" value="WBGene00256220"/>
</dbReference>
<dbReference type="WormBase" id="SRAE_0000047600">
    <property type="protein sequence ID" value="SRP06026"/>
    <property type="gene ID" value="WBGene00256220"/>
</dbReference>
<sequence length="653" mass="76389">MEDEEYTIKQLKKHFIEYHNYNENTINKQFCKECLRKKNNGDLDVNPKKNTPFGMLRHMKLKKCYQNMRQIENLPVLEDIMEISGENNIESDGNLDFTTNTFNQQISITENSDLFNFLEENKDPQLKIIEIVFKGFSKLLNEDGTTNKMLELYLETHQQHAIMYGNSVLVDIIEVALQTVRNDFLKEIKICSPFDPNEIILENFENCLVEGLIMTENKKNMGVIVDMKYLLTTICQNQSKIINSLNGKVPLQLYCDEINMNPFAEGLLQYLHIAFRISGDYEEISQLDSIYTVALLPTFKLKNSTESSKYTHFFKRFKERFDSCCQILFENSRITFTIEELLGDHAFLDHYWKINAANADKGEIPSCRICLITPNKYSETLTVESLEMKYPEMKRNSDPDDPIFKKWQKMTYSDWFHDLHEGIIPSSSYVVMQELCKDNNEFPSYQPFEISGILLKQFNKRKADGKCFQDIRTQLTQNIIEKKLSMKEETKRVSISFGSGYGNLEAMWCLHDAIMELLSLHPSEKLLFLKKTLFTYGKLCNICSKRGILDEADYENLKFLCNEAVSQTLQLTMGRYKFSKKLHYLLHYVEIAKNFNGHLRKVATDRFESKHQSIKKFFRSSNNKIFPAKTVIKKVIMRFKLSRILVNMGIHFV</sequence>
<evidence type="ECO:0000313" key="1">
    <source>
        <dbReference type="EMBL" id="CEF61350.1"/>
    </source>
</evidence>
<proteinExistence type="predicted"/>
<name>A0A090KV06_STRRB</name>
<reference evidence="1" key="2">
    <citation type="submission" date="2014-09" db="EMBL/GenBank/DDBJ databases">
        <authorList>
            <person name="Aslett A.Martin."/>
        </authorList>
    </citation>
    <scope>NUCLEOTIDE SEQUENCE</scope>
    <source>
        <strain evidence="1">ED321 Heterogonic</strain>
    </source>
</reference>
<protein>
    <submittedName>
        <fullName evidence="1 3">Uncharacterized protein</fullName>
    </submittedName>
</protein>
<reference evidence="2" key="1">
    <citation type="submission" date="2014-09" db="EMBL/GenBank/DDBJ databases">
        <authorList>
            <person name="Martin A.A."/>
        </authorList>
    </citation>
    <scope>NUCLEOTIDE SEQUENCE</scope>
    <source>
        <strain evidence="2">ED321</strain>
    </source>
</reference>
<keyword evidence="2" id="KW-1185">Reference proteome</keyword>
<dbReference type="AlphaFoldDB" id="A0A090KV06"/>
<accession>A0A090KV06</accession>
<reference evidence="3" key="3">
    <citation type="submission" date="2020-12" db="UniProtKB">
        <authorList>
            <consortium name="WormBaseParasite"/>
        </authorList>
    </citation>
    <scope>IDENTIFICATION</scope>
</reference>
<evidence type="ECO:0000313" key="2">
    <source>
        <dbReference type="Proteomes" id="UP000035682"/>
    </source>
</evidence>
<dbReference type="GeneID" id="36373718"/>
<evidence type="ECO:0000313" key="4">
    <source>
        <dbReference type="WormBase" id="SRAE_0000047600"/>
    </source>
</evidence>